<evidence type="ECO:0000313" key="4">
    <source>
        <dbReference type="Proteomes" id="UP000034893"/>
    </source>
</evidence>
<gene>
    <name evidence="3" type="ORF">UT12_C0006G0002</name>
</gene>
<keyword evidence="2" id="KW-1133">Transmembrane helix</keyword>
<dbReference type="AlphaFoldDB" id="A0A0G0NVI5"/>
<keyword evidence="2" id="KW-0472">Membrane</keyword>
<organism evidence="3 4">
    <name type="scientific">Candidatus Curtissbacteria bacterium GW2011_GWC2_38_9</name>
    <dbReference type="NCBI Taxonomy" id="1618414"/>
    <lineage>
        <taxon>Bacteria</taxon>
        <taxon>Candidatus Curtissiibacteriota</taxon>
    </lineage>
</organism>
<feature type="compositionally biased region" description="Low complexity" evidence="1">
    <location>
        <begin position="65"/>
        <end position="75"/>
    </location>
</feature>
<feature type="region of interest" description="Disordered" evidence="1">
    <location>
        <begin position="1"/>
        <end position="148"/>
    </location>
</feature>
<name>A0A0G0NVI5_9BACT</name>
<dbReference type="Proteomes" id="UP000034893">
    <property type="component" value="Unassembled WGS sequence"/>
</dbReference>
<protein>
    <submittedName>
        <fullName evidence="3">Uncharacterized protein</fullName>
    </submittedName>
</protein>
<feature type="compositionally biased region" description="Basic and acidic residues" evidence="1">
    <location>
        <begin position="78"/>
        <end position="107"/>
    </location>
</feature>
<comment type="caution">
    <text evidence="3">The sequence shown here is derived from an EMBL/GenBank/DDBJ whole genome shotgun (WGS) entry which is preliminary data.</text>
</comment>
<dbReference type="EMBL" id="LBVP01000006">
    <property type="protein sequence ID" value="KKQ89894.1"/>
    <property type="molecule type" value="Genomic_DNA"/>
</dbReference>
<feature type="compositionally biased region" description="Pro residues" evidence="1">
    <location>
        <begin position="55"/>
        <end position="64"/>
    </location>
</feature>
<feature type="compositionally biased region" description="Low complexity" evidence="1">
    <location>
        <begin position="316"/>
        <end position="332"/>
    </location>
</feature>
<evidence type="ECO:0000313" key="3">
    <source>
        <dbReference type="EMBL" id="KKQ89894.1"/>
    </source>
</evidence>
<reference evidence="3 4" key="1">
    <citation type="journal article" date="2015" name="Nature">
        <title>rRNA introns, odd ribosomes, and small enigmatic genomes across a large radiation of phyla.</title>
        <authorList>
            <person name="Brown C.T."/>
            <person name="Hug L.A."/>
            <person name="Thomas B.C."/>
            <person name="Sharon I."/>
            <person name="Castelle C.J."/>
            <person name="Singh A."/>
            <person name="Wilkins M.J."/>
            <person name="Williams K.H."/>
            <person name="Banfield J.F."/>
        </authorList>
    </citation>
    <scope>NUCLEOTIDE SEQUENCE [LARGE SCALE GENOMIC DNA]</scope>
</reference>
<keyword evidence="2" id="KW-0812">Transmembrane</keyword>
<sequence>MDNLPNDPSNPNNGNNNNPPASPDGSQGGPPPFGSGFAPHTNPIDPNNSYQAQPPQQPAPPVPNLPNTLNTPLSSEALAKEDENPDALKHEHYSEAAQNKPRDEHGHFKSNSSQAPLIHTNPDPQTPPTSPNPPNPSLPSEASTKSGFLPPIIEINQNTKPTEKEDPPLFGFFLTNPVTYLKKFLSRLLKRQMITLRIPVLALLIIMVGLGGFGVGFKSGSNYILGKLFPNFSPILGRSITAQGIILKSSKGYYLQANDKDKTMWTLNPVTSNINLKDYENQKVEIKGKMTPTPYLIEVLEITSFEPKPTSAPAVPSQTSPITPNTPNSPNLPDSSALPALFSGLTWEVTKSKTLIFTSGLRKIEQEGVYFESAQVLNFPQDFINYYTNQLTNSGFKQTLNSSEPTGTTITYAKEDLFLTFGVKNIYTGSGDTKKLIGYKAFIEHN</sequence>
<feature type="region of interest" description="Disordered" evidence="1">
    <location>
        <begin position="308"/>
        <end position="332"/>
    </location>
</feature>
<evidence type="ECO:0000256" key="2">
    <source>
        <dbReference type="SAM" id="Phobius"/>
    </source>
</evidence>
<feature type="compositionally biased region" description="Low complexity" evidence="1">
    <location>
        <begin position="1"/>
        <end position="25"/>
    </location>
</feature>
<feature type="compositionally biased region" description="Pro residues" evidence="1">
    <location>
        <begin position="124"/>
        <end position="137"/>
    </location>
</feature>
<evidence type="ECO:0000256" key="1">
    <source>
        <dbReference type="SAM" id="MobiDB-lite"/>
    </source>
</evidence>
<proteinExistence type="predicted"/>
<feature type="transmembrane region" description="Helical" evidence="2">
    <location>
        <begin position="194"/>
        <end position="217"/>
    </location>
</feature>
<accession>A0A0G0NVI5</accession>